<dbReference type="Gene3D" id="1.20.5.1930">
    <property type="match status" value="1"/>
</dbReference>
<feature type="transmembrane region" description="Helical" evidence="6">
    <location>
        <begin position="104"/>
        <end position="122"/>
    </location>
</feature>
<keyword evidence="4 8" id="KW-0418">Kinase</keyword>
<keyword evidence="9" id="KW-1185">Reference proteome</keyword>
<dbReference type="Pfam" id="PF23540">
    <property type="entry name" value="DesK_N"/>
    <property type="match status" value="1"/>
</dbReference>
<dbReference type="SUPFAM" id="SSF55874">
    <property type="entry name" value="ATPase domain of HSP90 chaperone/DNA topoisomerase II/histidine kinase"/>
    <property type="match status" value="1"/>
</dbReference>
<dbReference type="PANTHER" id="PTHR24421:SF63">
    <property type="entry name" value="SENSOR HISTIDINE KINASE DESK"/>
    <property type="match status" value="1"/>
</dbReference>
<feature type="transmembrane region" description="Helical" evidence="6">
    <location>
        <begin position="12"/>
        <end position="32"/>
    </location>
</feature>
<dbReference type="EMBL" id="JAGKSP010000017">
    <property type="protein sequence ID" value="MBP3966391.1"/>
    <property type="molecule type" value="Genomic_DNA"/>
</dbReference>
<feature type="transmembrane region" description="Helical" evidence="6">
    <location>
        <begin position="62"/>
        <end position="83"/>
    </location>
</feature>
<dbReference type="InterPro" id="IPR003594">
    <property type="entry name" value="HATPase_dom"/>
</dbReference>
<keyword evidence="3" id="KW-0808">Transferase</keyword>
<proteinExistence type="predicted"/>
<keyword evidence="6" id="KW-1133">Transmembrane helix</keyword>
<comment type="catalytic activity">
    <reaction evidence="1">
        <text>ATP + protein L-histidine = ADP + protein N-phospho-L-histidine.</text>
        <dbReference type="EC" id="2.7.13.3"/>
    </reaction>
</comment>
<keyword evidence="6" id="KW-0472">Membrane</keyword>
<evidence type="ECO:0000256" key="3">
    <source>
        <dbReference type="ARBA" id="ARBA00022679"/>
    </source>
</evidence>
<evidence type="ECO:0000256" key="1">
    <source>
        <dbReference type="ARBA" id="ARBA00000085"/>
    </source>
</evidence>
<dbReference type="InterPro" id="IPR050482">
    <property type="entry name" value="Sensor_HK_TwoCompSys"/>
</dbReference>
<evidence type="ECO:0000256" key="2">
    <source>
        <dbReference type="ARBA" id="ARBA00012438"/>
    </source>
</evidence>
<reference evidence="8 9" key="1">
    <citation type="submission" date="2021-04" db="EMBL/GenBank/DDBJ databases">
        <title>Paenibacillus sp. DLE-14 whole genome sequence.</title>
        <authorList>
            <person name="Ham Y.J."/>
        </authorList>
    </citation>
    <scope>NUCLEOTIDE SEQUENCE [LARGE SCALE GENOMIC DNA]</scope>
    <source>
        <strain evidence="8 9">DLE-14</strain>
    </source>
</reference>
<evidence type="ECO:0000256" key="5">
    <source>
        <dbReference type="ARBA" id="ARBA00023012"/>
    </source>
</evidence>
<protein>
    <recommendedName>
        <fullName evidence="2">histidine kinase</fullName>
        <ecNumber evidence="2">2.7.13.3</ecNumber>
    </recommendedName>
</protein>
<dbReference type="GO" id="GO:0016301">
    <property type="term" value="F:kinase activity"/>
    <property type="evidence" value="ECO:0007669"/>
    <property type="project" value="UniProtKB-KW"/>
</dbReference>
<organism evidence="8 9">
    <name type="scientific">Paenibacillus lignilyticus</name>
    <dbReference type="NCBI Taxonomy" id="1172615"/>
    <lineage>
        <taxon>Bacteria</taxon>
        <taxon>Bacillati</taxon>
        <taxon>Bacillota</taxon>
        <taxon>Bacilli</taxon>
        <taxon>Bacillales</taxon>
        <taxon>Paenibacillaceae</taxon>
        <taxon>Paenibacillus</taxon>
    </lineage>
</organism>
<feature type="transmembrane region" description="Helical" evidence="6">
    <location>
        <begin position="39"/>
        <end position="56"/>
    </location>
</feature>
<dbReference type="Gene3D" id="3.30.565.10">
    <property type="entry name" value="Histidine kinase-like ATPase, C-terminal domain"/>
    <property type="match status" value="1"/>
</dbReference>
<name>A0ABS5CKK6_9BACL</name>
<dbReference type="Pfam" id="PF07730">
    <property type="entry name" value="HisKA_3"/>
    <property type="match status" value="1"/>
</dbReference>
<evidence type="ECO:0000256" key="6">
    <source>
        <dbReference type="SAM" id="Phobius"/>
    </source>
</evidence>
<dbReference type="InterPro" id="IPR011712">
    <property type="entry name" value="Sig_transdc_His_kin_sub3_dim/P"/>
</dbReference>
<dbReference type="PANTHER" id="PTHR24421">
    <property type="entry name" value="NITRATE/NITRITE SENSOR PROTEIN NARX-RELATED"/>
    <property type="match status" value="1"/>
</dbReference>
<dbReference type="CDD" id="cd16917">
    <property type="entry name" value="HATPase_UhpB-NarQ-NarX-like"/>
    <property type="match status" value="1"/>
</dbReference>
<comment type="caution">
    <text evidence="8">The sequence shown here is derived from an EMBL/GenBank/DDBJ whole genome shotgun (WGS) entry which is preliminary data.</text>
</comment>
<keyword evidence="5" id="KW-0902">Two-component regulatory system</keyword>
<dbReference type="EC" id="2.7.13.3" evidence="2"/>
<feature type="domain" description="Histidine kinase/HSP90-like ATPase" evidence="7">
    <location>
        <begin position="276"/>
        <end position="380"/>
    </location>
</feature>
<sequence length="389" mass="43387">MPKMMRRPPVGPPVLFAMIWLVYLVFPLYHLFNQTPARAAMGLTAVVVFIAIYIYSYCYERGRLLCILGMLLIIGVFCFSDEASLYMAFYPAPIIGMLTSRKQLTIAFGGLVALFASTMWYWKLYDDTDALLQFLPAMIVIIVIPFALVFGRRSRELRQKLILANEEISRLSKNEERQRISRDLHDTLGHTLSLITLKSELAEKLILKQPERAVQEVRDIQATSRAALRQVRELVSGMNAVKLRDEVDQAKKILAAASIVLEREGSDFDRELPSPLLDNILGMCLRESVTNIVKHSRARVCTVRLEWEPGKLKLIVADDGIGVSKSSEAAESRPFETGGGLAGGNGLRGMRERLKLIDGDLALESVGRGTTLTFTVPLVEKSSAKEGGR</sequence>
<evidence type="ECO:0000259" key="7">
    <source>
        <dbReference type="SMART" id="SM00387"/>
    </source>
</evidence>
<keyword evidence="6" id="KW-0812">Transmembrane</keyword>
<dbReference type="SMART" id="SM00387">
    <property type="entry name" value="HATPase_c"/>
    <property type="match status" value="1"/>
</dbReference>
<dbReference type="InterPro" id="IPR036890">
    <property type="entry name" value="HATPase_C_sf"/>
</dbReference>
<dbReference type="InterPro" id="IPR056374">
    <property type="entry name" value="DesK/YvfT_N"/>
</dbReference>
<evidence type="ECO:0000313" key="9">
    <source>
        <dbReference type="Proteomes" id="UP000673394"/>
    </source>
</evidence>
<dbReference type="Pfam" id="PF02518">
    <property type="entry name" value="HATPase_c"/>
    <property type="match status" value="1"/>
</dbReference>
<gene>
    <name evidence="8" type="ORF">I8J30_27170</name>
</gene>
<dbReference type="Proteomes" id="UP000673394">
    <property type="component" value="Unassembled WGS sequence"/>
</dbReference>
<evidence type="ECO:0000313" key="8">
    <source>
        <dbReference type="EMBL" id="MBP3966391.1"/>
    </source>
</evidence>
<evidence type="ECO:0000256" key="4">
    <source>
        <dbReference type="ARBA" id="ARBA00022777"/>
    </source>
</evidence>
<feature type="transmembrane region" description="Helical" evidence="6">
    <location>
        <begin position="134"/>
        <end position="151"/>
    </location>
</feature>
<accession>A0ABS5CKK6</accession>